<dbReference type="UniPathway" id="UPA00251">
    <property type="reaction ID" value="UER00316"/>
</dbReference>
<dbReference type="Pfam" id="PF01488">
    <property type="entry name" value="Shikimate_DH"/>
    <property type="match status" value="1"/>
</dbReference>
<feature type="domain" description="Glutamyl-tRNA reductase N-terminal" evidence="17">
    <location>
        <begin position="6"/>
        <end position="156"/>
    </location>
</feature>
<sequence>MFIFVVGLNHKSAPVEIREQLSFPEHILESSLHRLKSEPGIEGCAILSTCNRTEIYAATTDLEKGQAAVKRFFSNSGPLQVDDFANSIYTHTLYDAIRHLFRVSAGLDSMVLGETQILGQVRRAYQAACDYGTSNGIINTWFQQAITVGKRVRTETGIDQHAVSISYTAVELARQVFDSLEGRTALILGAGKMSELTLTHLIANGVTTVLVANRTRERADELARKCGGKAVSFAELEQHMEVADIVISCTAATHYVIRRNLVETVMAKRPERPLFLIDIAVPRDIEPAVGTVQSVHLFDIDDLNSVVDRNLAERQKAASQAEVIIEEEIHEFIKWLNSLFVVPTIVALRNKGDAIKEKELERVLGKLKSLSEKDKKTLGAMASSIVKQLLHDPVIQIRHYAASPEGHLYSEILQNLFSLDIAGQRPKGCDDNNLR</sequence>
<feature type="domain" description="Tetrapyrrole biosynthesis glutamyl-tRNA reductase dimerisation" evidence="15">
    <location>
        <begin position="320"/>
        <end position="419"/>
    </location>
</feature>
<organism evidence="18">
    <name type="scientific">Heliobacterium mobile</name>
    <name type="common">Heliobacillus mobilis</name>
    <dbReference type="NCBI Taxonomy" id="28064"/>
    <lineage>
        <taxon>Bacteria</taxon>
        <taxon>Bacillati</taxon>
        <taxon>Bacillota</taxon>
        <taxon>Clostridia</taxon>
        <taxon>Eubacteriales</taxon>
        <taxon>Heliobacteriaceae</taxon>
        <taxon>Heliobacterium</taxon>
    </lineage>
</organism>
<evidence type="ECO:0000256" key="8">
    <source>
        <dbReference type="ARBA" id="ARBA00068659"/>
    </source>
</evidence>
<dbReference type="AlphaFoldDB" id="Q0PIF3"/>
<evidence type="ECO:0000259" key="17">
    <source>
        <dbReference type="Pfam" id="PF05201"/>
    </source>
</evidence>
<feature type="site" description="Important for activity" evidence="9 13">
    <location>
        <position position="99"/>
    </location>
</feature>
<feature type="active site" description="Nucleophile" evidence="9 10">
    <location>
        <position position="50"/>
    </location>
</feature>
<dbReference type="GO" id="GO:0019353">
    <property type="term" value="P:protoporphyrinogen IX biosynthetic process from glutamate"/>
    <property type="evidence" value="ECO:0007669"/>
    <property type="project" value="TreeGrafter"/>
</dbReference>
<evidence type="ECO:0000256" key="7">
    <source>
        <dbReference type="ARBA" id="ARBA00047464"/>
    </source>
</evidence>
<dbReference type="FunFam" id="3.40.50.720:FF:000031">
    <property type="entry name" value="Glutamyl-tRNA reductase"/>
    <property type="match status" value="1"/>
</dbReference>
<dbReference type="InterPro" id="IPR000343">
    <property type="entry name" value="4pyrrol_synth_GluRdtase"/>
</dbReference>
<dbReference type="SUPFAM" id="SSF69742">
    <property type="entry name" value="Glutamyl tRNA-reductase catalytic, N-terminal domain"/>
    <property type="match status" value="1"/>
</dbReference>
<name>Q0PIF3_HELMO</name>
<comment type="domain">
    <text evidence="9">Possesses an unusual extended V-shaped dimeric structure with each monomer consisting of three distinct domains arranged along a curved 'spinal' alpha-helix. The N-terminal catalytic domain specifically recognizes the glutamate moiety of the substrate. The second domain is the NADPH-binding domain, and the third C-terminal domain is responsible for dimerization.</text>
</comment>
<proteinExistence type="inferred from homology"/>
<dbReference type="HAMAP" id="MF_00087">
    <property type="entry name" value="Glu_tRNA_reductase"/>
    <property type="match status" value="1"/>
</dbReference>
<keyword evidence="4 9" id="KW-0521">NADP</keyword>
<dbReference type="Proteomes" id="UP000430670">
    <property type="component" value="Unassembled WGS sequence"/>
</dbReference>
<evidence type="ECO:0000256" key="10">
    <source>
        <dbReference type="PIRSR" id="PIRSR000445-1"/>
    </source>
</evidence>
<feature type="binding site" evidence="9 11">
    <location>
        <begin position="49"/>
        <end position="52"/>
    </location>
    <ligand>
        <name>substrate</name>
    </ligand>
</feature>
<keyword evidence="6 9" id="KW-0627">Porphyrin biosynthesis</keyword>
<dbReference type="RefSeq" id="WP_170291520.1">
    <property type="nucleotide sequence ID" value="NZ_WNKU01000001.1"/>
</dbReference>
<gene>
    <name evidence="9 18" type="primary">hemA</name>
    <name evidence="19" type="ORF">GJ688_00600</name>
</gene>
<evidence type="ECO:0000256" key="13">
    <source>
        <dbReference type="PIRSR" id="PIRSR000445-4"/>
    </source>
</evidence>
<evidence type="ECO:0000256" key="6">
    <source>
        <dbReference type="ARBA" id="ARBA00023244"/>
    </source>
</evidence>
<comment type="pathway">
    <text evidence="1 9 14">Porphyrin-containing compound metabolism; protoporphyrin-IX biosynthesis; 5-aminolevulinate from L-glutamyl-tRNA(Glu): step 1/2.</text>
</comment>
<dbReference type="Gene3D" id="3.30.460.30">
    <property type="entry name" value="Glutamyl-tRNA reductase, N-terminal domain"/>
    <property type="match status" value="1"/>
</dbReference>
<evidence type="ECO:0000313" key="20">
    <source>
        <dbReference type="Proteomes" id="UP000430670"/>
    </source>
</evidence>
<feature type="binding site" evidence="9 11">
    <location>
        <begin position="114"/>
        <end position="116"/>
    </location>
    <ligand>
        <name>substrate</name>
    </ligand>
</feature>
<evidence type="ECO:0000256" key="3">
    <source>
        <dbReference type="ARBA" id="ARBA00012970"/>
    </source>
</evidence>
<dbReference type="InterPro" id="IPR036453">
    <property type="entry name" value="GluRdtase_dimer_dom_sf"/>
</dbReference>
<feature type="binding site" evidence="9 12">
    <location>
        <begin position="189"/>
        <end position="194"/>
    </location>
    <ligand>
        <name>NADP(+)</name>
        <dbReference type="ChEBI" id="CHEBI:58349"/>
    </ligand>
</feature>
<evidence type="ECO:0000259" key="15">
    <source>
        <dbReference type="Pfam" id="PF00745"/>
    </source>
</evidence>
<dbReference type="NCBIfam" id="TIGR01035">
    <property type="entry name" value="hemA"/>
    <property type="match status" value="1"/>
</dbReference>
<dbReference type="EMBL" id="DQ831227">
    <property type="protein sequence ID" value="ABH04864.1"/>
    <property type="molecule type" value="Genomic_DNA"/>
</dbReference>
<dbReference type="InterPro" id="IPR036343">
    <property type="entry name" value="GluRdtase_N_sf"/>
</dbReference>
<dbReference type="PIRSF" id="PIRSF000445">
    <property type="entry name" value="4pyrrol_synth_GluRdtase"/>
    <property type="match status" value="1"/>
</dbReference>
<feature type="binding site" evidence="9 11">
    <location>
        <position position="109"/>
    </location>
    <ligand>
        <name>substrate</name>
    </ligand>
</feature>
<comment type="similarity">
    <text evidence="2 9 14">Belongs to the glutamyl-tRNA reductase family.</text>
</comment>
<evidence type="ECO:0000256" key="11">
    <source>
        <dbReference type="PIRSR" id="PIRSR000445-2"/>
    </source>
</evidence>
<dbReference type="PANTHER" id="PTHR43013">
    <property type="entry name" value="GLUTAMYL-TRNA REDUCTASE"/>
    <property type="match status" value="1"/>
</dbReference>
<dbReference type="EC" id="1.2.1.70" evidence="3 9"/>
<evidence type="ECO:0000256" key="2">
    <source>
        <dbReference type="ARBA" id="ARBA00005916"/>
    </source>
</evidence>
<accession>Q0PIF3</accession>
<dbReference type="SUPFAM" id="SSF51735">
    <property type="entry name" value="NAD(P)-binding Rossmann-fold domains"/>
    <property type="match status" value="1"/>
</dbReference>
<evidence type="ECO:0000259" key="16">
    <source>
        <dbReference type="Pfam" id="PF01488"/>
    </source>
</evidence>
<comment type="catalytic activity">
    <reaction evidence="7 9 14">
        <text>(S)-4-amino-5-oxopentanoate + tRNA(Glu) + NADP(+) = L-glutamyl-tRNA(Glu) + NADPH + H(+)</text>
        <dbReference type="Rhea" id="RHEA:12344"/>
        <dbReference type="Rhea" id="RHEA-COMP:9663"/>
        <dbReference type="Rhea" id="RHEA-COMP:9680"/>
        <dbReference type="ChEBI" id="CHEBI:15378"/>
        <dbReference type="ChEBI" id="CHEBI:57501"/>
        <dbReference type="ChEBI" id="CHEBI:57783"/>
        <dbReference type="ChEBI" id="CHEBI:58349"/>
        <dbReference type="ChEBI" id="CHEBI:78442"/>
        <dbReference type="ChEBI" id="CHEBI:78520"/>
        <dbReference type="EC" id="1.2.1.70"/>
    </reaction>
</comment>
<feature type="binding site" evidence="9 11">
    <location>
        <position position="120"/>
    </location>
    <ligand>
        <name>substrate</name>
    </ligand>
</feature>
<protein>
    <recommendedName>
        <fullName evidence="8 9">Glutamyl-tRNA reductase</fullName>
        <shortName evidence="9">GluTR</shortName>
        <ecNumber evidence="3 9">1.2.1.70</ecNumber>
    </recommendedName>
</protein>
<dbReference type="Gene3D" id="3.40.50.720">
    <property type="entry name" value="NAD(P)-binding Rossmann-like Domain"/>
    <property type="match status" value="1"/>
</dbReference>
<dbReference type="InterPro" id="IPR036291">
    <property type="entry name" value="NAD(P)-bd_dom_sf"/>
</dbReference>
<dbReference type="CDD" id="cd05213">
    <property type="entry name" value="NAD_bind_Glutamyl_tRNA_reduct"/>
    <property type="match status" value="1"/>
</dbReference>
<evidence type="ECO:0000256" key="1">
    <source>
        <dbReference type="ARBA" id="ARBA00005059"/>
    </source>
</evidence>
<keyword evidence="5 9" id="KW-0560">Oxidoreductase</keyword>
<dbReference type="InterPro" id="IPR018214">
    <property type="entry name" value="GluRdtase_CS"/>
</dbReference>
<evidence type="ECO:0000313" key="19">
    <source>
        <dbReference type="EMBL" id="MTV47476.1"/>
    </source>
</evidence>
<dbReference type="InterPro" id="IPR015896">
    <property type="entry name" value="4pyrrol_synth_GluRdtase_dimer"/>
</dbReference>
<evidence type="ECO:0000256" key="14">
    <source>
        <dbReference type="RuleBase" id="RU000584"/>
    </source>
</evidence>
<comment type="subunit">
    <text evidence="9">Homodimer.</text>
</comment>
<dbReference type="EMBL" id="WNKU01000001">
    <property type="protein sequence ID" value="MTV47476.1"/>
    <property type="molecule type" value="Genomic_DNA"/>
</dbReference>
<comment type="function">
    <text evidence="9">Catalyzes the NADPH-dependent reduction of glutamyl-tRNA(Glu) to glutamate 1-semialdehyde (GSA).</text>
</comment>
<dbReference type="PANTHER" id="PTHR43013:SF1">
    <property type="entry name" value="GLUTAMYL-TRNA REDUCTASE"/>
    <property type="match status" value="1"/>
</dbReference>
<evidence type="ECO:0000313" key="18">
    <source>
        <dbReference type="EMBL" id="ABH04864.1"/>
    </source>
</evidence>
<evidence type="ECO:0000256" key="9">
    <source>
        <dbReference type="HAMAP-Rule" id="MF_00087"/>
    </source>
</evidence>
<comment type="miscellaneous">
    <text evidence="9">During catalysis, the active site Cys acts as a nucleophile attacking the alpha-carbonyl group of tRNA-bound glutamate with the formation of a thioester intermediate between enzyme and glutamate, and the concomitant release of tRNA(Glu). The thioester intermediate is finally reduced by direct hydride transfer from NADPH, to form the product GSA.</text>
</comment>
<dbReference type="SUPFAM" id="SSF69075">
    <property type="entry name" value="Glutamyl tRNA-reductase dimerization domain"/>
    <property type="match status" value="1"/>
</dbReference>
<dbReference type="InterPro" id="IPR015895">
    <property type="entry name" value="4pyrrol_synth_GluRdtase_N"/>
</dbReference>
<reference evidence="18" key="1">
    <citation type="journal article" date="2006" name="Proc. Natl. Acad. Sci. U.S.A.">
        <title>The cyanobacterial genome core and the origin of photosynthesis.</title>
        <authorList>
            <person name="Mulkidjanian A.Y."/>
            <person name="Koonin E.V."/>
            <person name="Makarova K.S."/>
            <person name="Mekhedov S.L."/>
            <person name="Sorokin A."/>
            <person name="Wolf Y.I."/>
            <person name="Dufresne A."/>
            <person name="Partensky F."/>
            <person name="Burd H."/>
            <person name="Kaznadzey D."/>
            <person name="Haselkorn R."/>
            <person name="Galperin M.Y."/>
        </authorList>
    </citation>
    <scope>NUCLEOTIDE SEQUENCE</scope>
</reference>
<dbReference type="InterPro" id="IPR006151">
    <property type="entry name" value="Shikm_DH/Glu-tRNA_Rdtase"/>
</dbReference>
<reference evidence="19 20" key="2">
    <citation type="submission" date="2019-11" db="EMBL/GenBank/DDBJ databases">
        <title>Whole-genome sequence of a the green, strictly anaerobic photosynthetic bacterium Heliobacillus mobilis DSM 6151.</title>
        <authorList>
            <person name="Kyndt J.A."/>
            <person name="Meyer T.E."/>
        </authorList>
    </citation>
    <scope>NUCLEOTIDE SEQUENCE [LARGE SCALE GENOMIC DNA]</scope>
    <source>
        <strain evidence="19 20">DSM 6151</strain>
    </source>
</reference>
<evidence type="ECO:0000256" key="5">
    <source>
        <dbReference type="ARBA" id="ARBA00023002"/>
    </source>
</evidence>
<feature type="domain" description="Quinate/shikimate 5-dehydrogenase/glutamyl-tRNA reductase" evidence="16">
    <location>
        <begin position="171"/>
        <end position="306"/>
    </location>
</feature>
<dbReference type="FunFam" id="3.30.460.30:FF:000001">
    <property type="entry name" value="Glutamyl-tRNA reductase"/>
    <property type="match status" value="1"/>
</dbReference>
<dbReference type="PROSITE" id="PS00747">
    <property type="entry name" value="GLUTR"/>
    <property type="match status" value="1"/>
</dbReference>
<keyword evidence="20" id="KW-1185">Reference proteome</keyword>
<evidence type="ECO:0000256" key="4">
    <source>
        <dbReference type="ARBA" id="ARBA00022857"/>
    </source>
</evidence>
<dbReference type="NCBIfam" id="NF000744">
    <property type="entry name" value="PRK00045.1-3"/>
    <property type="match status" value="1"/>
</dbReference>
<dbReference type="GO" id="GO:0050661">
    <property type="term" value="F:NADP binding"/>
    <property type="evidence" value="ECO:0007669"/>
    <property type="project" value="InterPro"/>
</dbReference>
<evidence type="ECO:0000256" key="12">
    <source>
        <dbReference type="PIRSR" id="PIRSR000445-3"/>
    </source>
</evidence>
<dbReference type="Pfam" id="PF05201">
    <property type="entry name" value="GlutR_N"/>
    <property type="match status" value="1"/>
</dbReference>
<dbReference type="GO" id="GO:0008883">
    <property type="term" value="F:glutamyl-tRNA reductase activity"/>
    <property type="evidence" value="ECO:0007669"/>
    <property type="project" value="UniProtKB-UniRule"/>
</dbReference>
<dbReference type="Pfam" id="PF00745">
    <property type="entry name" value="GlutR_dimer"/>
    <property type="match status" value="1"/>
</dbReference>